<dbReference type="SUPFAM" id="SSF56176">
    <property type="entry name" value="FAD-binding/transporter-associated domain-like"/>
    <property type="match status" value="1"/>
</dbReference>
<accession>A0AA35IX18</accession>
<dbReference type="Pfam" id="PF01565">
    <property type="entry name" value="FAD_binding_4"/>
    <property type="match status" value="1"/>
</dbReference>
<dbReference type="GO" id="GO:0008720">
    <property type="term" value="F:D-lactate dehydrogenase (NAD+) activity"/>
    <property type="evidence" value="ECO:0007669"/>
    <property type="project" value="TreeGrafter"/>
</dbReference>
<evidence type="ECO:0000256" key="6">
    <source>
        <dbReference type="ARBA" id="ARBA00022946"/>
    </source>
</evidence>
<dbReference type="Gene3D" id="3.30.70.2740">
    <property type="match status" value="1"/>
</dbReference>
<evidence type="ECO:0000256" key="1">
    <source>
        <dbReference type="ARBA" id="ARBA00001974"/>
    </source>
</evidence>
<comment type="function">
    <text evidence="11">Catalyzes the stereospecific oxidation of D-lactate to pyruvate.</text>
</comment>
<dbReference type="SUPFAM" id="SSF55103">
    <property type="entry name" value="FAD-linked oxidases, C-terminal domain"/>
    <property type="match status" value="1"/>
</dbReference>
<dbReference type="GO" id="GO:1903457">
    <property type="term" value="P:lactate catabolic process"/>
    <property type="evidence" value="ECO:0007669"/>
    <property type="project" value="TreeGrafter"/>
</dbReference>
<dbReference type="PANTHER" id="PTHR11748:SF111">
    <property type="entry name" value="D-LACTATE DEHYDROGENASE, MITOCHONDRIAL-RELATED"/>
    <property type="match status" value="1"/>
</dbReference>
<evidence type="ECO:0000313" key="15">
    <source>
        <dbReference type="Proteomes" id="UP001161438"/>
    </source>
</evidence>
<dbReference type="InterPro" id="IPR016166">
    <property type="entry name" value="FAD-bd_PCMH"/>
</dbReference>
<dbReference type="GO" id="GO:0071949">
    <property type="term" value="F:FAD binding"/>
    <property type="evidence" value="ECO:0007669"/>
    <property type="project" value="InterPro"/>
</dbReference>
<evidence type="ECO:0000313" key="14">
    <source>
        <dbReference type="EMBL" id="CAI4037737.1"/>
    </source>
</evidence>
<evidence type="ECO:0000256" key="5">
    <source>
        <dbReference type="ARBA" id="ARBA00022827"/>
    </source>
</evidence>
<dbReference type="InterPro" id="IPR016169">
    <property type="entry name" value="FAD-bd_PCMH_sub2"/>
</dbReference>
<comment type="cofactor">
    <cofactor evidence="1">
        <name>FAD</name>
        <dbReference type="ChEBI" id="CHEBI:57692"/>
    </cofactor>
</comment>
<evidence type="ECO:0000256" key="9">
    <source>
        <dbReference type="ARBA" id="ARBA00038897"/>
    </source>
</evidence>
<dbReference type="EMBL" id="OX365760">
    <property type="protein sequence ID" value="CAI4037737.1"/>
    <property type="molecule type" value="Genomic_DNA"/>
</dbReference>
<evidence type="ECO:0000256" key="8">
    <source>
        <dbReference type="ARBA" id="ARBA00023128"/>
    </source>
</evidence>
<dbReference type="FunFam" id="3.30.465.10:FF:000038">
    <property type="entry name" value="D-lactate dehydrogenase"/>
    <property type="match status" value="1"/>
</dbReference>
<dbReference type="InterPro" id="IPR036318">
    <property type="entry name" value="FAD-bd_PCMH-like_sf"/>
</dbReference>
<comment type="subcellular location">
    <subcellularLocation>
        <location evidence="2">Mitochondrion</location>
    </subcellularLocation>
</comment>
<keyword evidence="6" id="KW-0809">Transit peptide</keyword>
<dbReference type="Pfam" id="PF02913">
    <property type="entry name" value="FAD-oxidase_C"/>
    <property type="match status" value="1"/>
</dbReference>
<evidence type="ECO:0000256" key="7">
    <source>
        <dbReference type="ARBA" id="ARBA00023002"/>
    </source>
</evidence>
<dbReference type="EC" id="1.1.2.4" evidence="9"/>
<evidence type="ECO:0000256" key="11">
    <source>
        <dbReference type="ARBA" id="ARBA00055809"/>
    </source>
</evidence>
<dbReference type="Gene3D" id="1.10.45.10">
    <property type="entry name" value="Vanillyl-alcohol Oxidase, Chain A, domain 4"/>
    <property type="match status" value="1"/>
</dbReference>
<keyword evidence="15" id="KW-1185">Reference proteome</keyword>
<proteinExistence type="inferred from homology"/>
<protein>
    <recommendedName>
        <fullName evidence="9">D-lactate dehydrogenase (cytochrome)</fullName>
        <ecNumber evidence="9">1.1.2.4</ecNumber>
    </recommendedName>
    <alternativeName>
        <fullName evidence="12">D-lactate ferricytochrome C oxidoreductase</fullName>
    </alternativeName>
</protein>
<reference evidence="14" key="1">
    <citation type="submission" date="2022-10" db="EMBL/GenBank/DDBJ databases">
        <authorList>
            <person name="Byrne P K."/>
        </authorList>
    </citation>
    <scope>NUCLEOTIDE SEQUENCE</scope>
    <source>
        <strain evidence="14">IFO1815</strain>
    </source>
</reference>
<keyword evidence="4" id="KW-0285">Flavoprotein</keyword>
<name>A0AA35IX18_SACMI</name>
<dbReference type="Proteomes" id="UP001161438">
    <property type="component" value="Chromosome 4"/>
</dbReference>
<dbReference type="PANTHER" id="PTHR11748">
    <property type="entry name" value="D-LACTATE DEHYDROGENASE"/>
    <property type="match status" value="1"/>
</dbReference>
<comment type="similarity">
    <text evidence="3">Belongs to the FAD-binding oxidoreductase/transferase type 4 family.</text>
</comment>
<evidence type="ECO:0000256" key="10">
    <source>
        <dbReference type="ARBA" id="ARBA00051436"/>
    </source>
</evidence>
<dbReference type="InterPro" id="IPR016164">
    <property type="entry name" value="FAD-linked_Oxase-like_C"/>
</dbReference>
<keyword evidence="5" id="KW-0274">FAD</keyword>
<evidence type="ECO:0000256" key="3">
    <source>
        <dbReference type="ARBA" id="ARBA00008000"/>
    </source>
</evidence>
<dbReference type="Gene3D" id="3.30.465.10">
    <property type="match status" value="1"/>
</dbReference>
<comment type="catalytic activity">
    <reaction evidence="10">
        <text>(R)-lactate + 2 Fe(III)-[cytochrome c] = 2 Fe(II)-[cytochrome c] + pyruvate + 2 H(+)</text>
        <dbReference type="Rhea" id="RHEA:13521"/>
        <dbReference type="Rhea" id="RHEA-COMP:10350"/>
        <dbReference type="Rhea" id="RHEA-COMP:14399"/>
        <dbReference type="ChEBI" id="CHEBI:15361"/>
        <dbReference type="ChEBI" id="CHEBI:15378"/>
        <dbReference type="ChEBI" id="CHEBI:16004"/>
        <dbReference type="ChEBI" id="CHEBI:29033"/>
        <dbReference type="ChEBI" id="CHEBI:29034"/>
        <dbReference type="EC" id="1.1.2.4"/>
    </reaction>
</comment>
<keyword evidence="8" id="KW-0496">Mitochondrion</keyword>
<dbReference type="GeneID" id="80916949"/>
<dbReference type="FunFam" id="1.10.45.10:FF:000001">
    <property type="entry name" value="D-lactate dehydrogenase mitochondrial"/>
    <property type="match status" value="1"/>
</dbReference>
<dbReference type="GO" id="GO:0004458">
    <property type="term" value="F:D-lactate dehydrogenase (cytochrome) activity"/>
    <property type="evidence" value="ECO:0007669"/>
    <property type="project" value="UniProtKB-EC"/>
</dbReference>
<dbReference type="GO" id="GO:0005739">
    <property type="term" value="C:mitochondrion"/>
    <property type="evidence" value="ECO:0007669"/>
    <property type="project" value="UniProtKB-SubCell"/>
</dbReference>
<gene>
    <name evidence="14" type="primary">SMKI04G0680</name>
    <name evidence="14" type="ORF">SMKI_04G0680</name>
</gene>
<dbReference type="PROSITE" id="PS51387">
    <property type="entry name" value="FAD_PCMH"/>
    <property type="match status" value="1"/>
</dbReference>
<dbReference type="InterPro" id="IPR004113">
    <property type="entry name" value="FAD-bd_oxidored_4_C"/>
</dbReference>
<dbReference type="InterPro" id="IPR016171">
    <property type="entry name" value="Vanillyl_alc_oxidase_C-sub2"/>
</dbReference>
<dbReference type="AlphaFoldDB" id="A0AA35IX18"/>
<dbReference type="FunFam" id="3.30.70.2740:FF:000001">
    <property type="entry name" value="D-lactate dehydrogenase mitochondrial"/>
    <property type="match status" value="1"/>
</dbReference>
<evidence type="ECO:0000256" key="2">
    <source>
        <dbReference type="ARBA" id="ARBA00004173"/>
    </source>
</evidence>
<evidence type="ECO:0000256" key="4">
    <source>
        <dbReference type="ARBA" id="ARBA00022630"/>
    </source>
</evidence>
<dbReference type="RefSeq" id="XP_056080853.1">
    <property type="nucleotide sequence ID" value="XM_056226593.1"/>
</dbReference>
<dbReference type="InterPro" id="IPR006094">
    <property type="entry name" value="Oxid_FAD_bind_N"/>
</dbReference>
<sequence length="590" mass="65470">MLWKRNCARLIKPIAHPKGRLLRRSCYRYASTSTGSSSSSSSSSQWLKYSVIASSATLFGYLFAKNLYSRETKEDLIERLEMVKKIDPVNSTLKLSSLDSPEYLHDAAKIDNVVEELKSLLGNNADNYSDSKSDLDAHSDTYFNTHHPSPEQRPRIILFPHTTEEVSKILKICHDNNLPVVPFSGGTSLEGHFLPTRIGDTITVDLSKYMNSIVKFDKLDLDITVQAGLPWEDLNDFLGEHGLLFGCDPGPGAQIGGCIANSCSGTNAYRYGTMKENIINMTVVLPDGTIVKTKKRPRKSSAGYNLNGLFVGSEGTLGIVTEATVKCHVKPKAETVAVVSFDTIKDAAACASNLTQSGIHLNAMELLDENMMKLINESESTDRCDWVEKPTMFFKIGGRSSKLVNALVEEVKSIAQLNHCNSFDFAKDDDEKLELWEARKVALWSVLDADKSKDKSAKVWTTDVAVPVSQFDKVIHETKEDMQASKLINAIVGHAGDGNFHAFIVYRTPEEHEACSQLVDRMVKRALDAEGTCTGEHGVGIGKREYLLEELGEAPVDLMRKIKLAIDPKRIMNPDKIFKIDPNEPDNDYR</sequence>
<evidence type="ECO:0000256" key="12">
    <source>
        <dbReference type="ARBA" id="ARBA00083446"/>
    </source>
</evidence>
<keyword evidence="7" id="KW-0560">Oxidoreductase</keyword>
<evidence type="ECO:0000259" key="13">
    <source>
        <dbReference type="PROSITE" id="PS51387"/>
    </source>
</evidence>
<organism evidence="14 15">
    <name type="scientific">Saccharomyces mikatae IFO 1815</name>
    <dbReference type="NCBI Taxonomy" id="226126"/>
    <lineage>
        <taxon>Eukaryota</taxon>
        <taxon>Fungi</taxon>
        <taxon>Dikarya</taxon>
        <taxon>Ascomycota</taxon>
        <taxon>Saccharomycotina</taxon>
        <taxon>Saccharomycetes</taxon>
        <taxon>Saccharomycetales</taxon>
        <taxon>Saccharomycetaceae</taxon>
        <taxon>Saccharomyces</taxon>
    </lineage>
</organism>
<feature type="domain" description="FAD-binding PCMH-type" evidence="13">
    <location>
        <begin position="149"/>
        <end position="330"/>
    </location>
</feature>